<keyword evidence="9" id="KW-1185">Reference proteome</keyword>
<evidence type="ECO:0000313" key="8">
    <source>
        <dbReference type="EMBL" id="QEW25806.1"/>
    </source>
</evidence>
<dbReference type="Proteomes" id="UP000325785">
    <property type="component" value="Chromosome"/>
</dbReference>
<keyword evidence="5" id="KW-0029">Amino-acid transport</keyword>
<dbReference type="Proteomes" id="UP000051401">
    <property type="component" value="Unassembled WGS sequence"/>
</dbReference>
<sequence>MLSVENLHAGYGDAEVLFGIDLQVEKGEVVAIVGSNGAGKTTLLRALSGIIQPTQGHVRLLGEDVTGMHTHNLVEKGLVMVPEGRRLFPRMSVRRNLEIAAYSSRARPHLAEQLREVYELFPILQERSDQLGGTLSGGQQQMVAIARGLVATPEVLMLDEVSLGLAPVMISRVYEAIRAIRDTGVTLVLVEQNVSQALSVADRAYVIQHGQVALSGSGKELQDNEEVRRVYLGLGPKEENLK</sequence>
<gene>
    <name evidence="7" type="primary">livF</name>
    <name evidence="8" type="synonym">livF_8</name>
    <name evidence="8" type="ORF">RIdsm_01595</name>
    <name evidence="7" type="ORF">XM52_06125</name>
</gene>
<dbReference type="PANTHER" id="PTHR43820">
    <property type="entry name" value="HIGH-AFFINITY BRANCHED-CHAIN AMINO ACID TRANSPORT ATP-BINDING PROTEIN LIVF"/>
    <property type="match status" value="1"/>
</dbReference>
<dbReference type="GO" id="GO:0015807">
    <property type="term" value="P:L-amino acid transport"/>
    <property type="evidence" value="ECO:0007669"/>
    <property type="project" value="TreeGrafter"/>
</dbReference>
<dbReference type="PANTHER" id="PTHR43820:SF4">
    <property type="entry name" value="HIGH-AFFINITY BRANCHED-CHAIN AMINO ACID TRANSPORT ATP-BINDING PROTEIN LIVF"/>
    <property type="match status" value="1"/>
</dbReference>
<dbReference type="InterPro" id="IPR003439">
    <property type="entry name" value="ABC_transporter-like_ATP-bd"/>
</dbReference>
<reference evidence="8 10" key="2">
    <citation type="submission" date="2018-08" db="EMBL/GenBank/DDBJ databases">
        <title>Genetic Globetrotter - A new plasmid hitch-hiking vast phylogenetic and geographic distances.</title>
        <authorList>
            <person name="Vollmers J."/>
            <person name="Petersen J."/>
        </authorList>
    </citation>
    <scope>NUCLEOTIDE SEQUENCE [LARGE SCALE GENOMIC DNA]</scope>
    <source>
        <strain evidence="8 10">DSM 26383</strain>
    </source>
</reference>
<evidence type="ECO:0000256" key="3">
    <source>
        <dbReference type="ARBA" id="ARBA00022741"/>
    </source>
</evidence>
<dbReference type="PROSITE" id="PS00211">
    <property type="entry name" value="ABC_TRANSPORTER_1"/>
    <property type="match status" value="1"/>
</dbReference>
<evidence type="ECO:0000259" key="6">
    <source>
        <dbReference type="PROSITE" id="PS50893"/>
    </source>
</evidence>
<evidence type="ECO:0000313" key="7">
    <source>
        <dbReference type="EMBL" id="KRS19223.1"/>
    </source>
</evidence>
<dbReference type="SMART" id="SM00382">
    <property type="entry name" value="AAA"/>
    <property type="match status" value="1"/>
</dbReference>
<comment type="similarity">
    <text evidence="1">Belongs to the ABC transporter superfamily.</text>
</comment>
<dbReference type="RefSeq" id="WP_057814244.1">
    <property type="nucleotide sequence ID" value="NZ_CP031598.1"/>
</dbReference>
<dbReference type="CDD" id="cd03224">
    <property type="entry name" value="ABC_TM1139_LivF_branched"/>
    <property type="match status" value="1"/>
</dbReference>
<dbReference type="EMBL" id="CP031598">
    <property type="protein sequence ID" value="QEW25806.1"/>
    <property type="molecule type" value="Genomic_DNA"/>
</dbReference>
<evidence type="ECO:0000256" key="5">
    <source>
        <dbReference type="ARBA" id="ARBA00022970"/>
    </source>
</evidence>
<feature type="domain" description="ABC transporter" evidence="6">
    <location>
        <begin position="2"/>
        <end position="234"/>
    </location>
</feature>
<protein>
    <submittedName>
        <fullName evidence="8">LIV-I protein F</fullName>
    </submittedName>
    <submittedName>
        <fullName evidence="7">Leucine/isoleucine/valine transporter ATP-binding subunit</fullName>
    </submittedName>
</protein>
<organism evidence="7 9">
    <name type="scientific">Roseovarius indicus</name>
    <dbReference type="NCBI Taxonomy" id="540747"/>
    <lineage>
        <taxon>Bacteria</taxon>
        <taxon>Pseudomonadati</taxon>
        <taxon>Pseudomonadota</taxon>
        <taxon>Alphaproteobacteria</taxon>
        <taxon>Rhodobacterales</taxon>
        <taxon>Roseobacteraceae</taxon>
        <taxon>Roseovarius</taxon>
    </lineage>
</organism>
<dbReference type="SUPFAM" id="SSF52540">
    <property type="entry name" value="P-loop containing nucleoside triphosphate hydrolases"/>
    <property type="match status" value="1"/>
</dbReference>
<evidence type="ECO:0000313" key="10">
    <source>
        <dbReference type="Proteomes" id="UP000325785"/>
    </source>
</evidence>
<proteinExistence type="inferred from homology"/>
<dbReference type="GO" id="GO:0015658">
    <property type="term" value="F:branched-chain amino acid transmembrane transporter activity"/>
    <property type="evidence" value="ECO:0007669"/>
    <property type="project" value="TreeGrafter"/>
</dbReference>
<evidence type="ECO:0000313" key="9">
    <source>
        <dbReference type="Proteomes" id="UP000051401"/>
    </source>
</evidence>
<dbReference type="AlphaFoldDB" id="A0A0T5PD73"/>
<evidence type="ECO:0000256" key="4">
    <source>
        <dbReference type="ARBA" id="ARBA00022840"/>
    </source>
</evidence>
<dbReference type="PROSITE" id="PS50893">
    <property type="entry name" value="ABC_TRANSPORTER_2"/>
    <property type="match status" value="1"/>
</dbReference>
<name>A0A0T5PD73_9RHOB</name>
<reference evidence="7 9" key="1">
    <citation type="submission" date="2015-04" db="EMBL/GenBank/DDBJ databases">
        <title>The draft genome sequence of Roseovarius indicus B108T.</title>
        <authorList>
            <person name="Li G."/>
            <person name="Lai Q."/>
            <person name="Shao Z."/>
            <person name="Yan P."/>
        </authorList>
    </citation>
    <scope>NUCLEOTIDE SEQUENCE [LARGE SCALE GENOMIC DNA]</scope>
    <source>
        <strain evidence="7 9">B108</strain>
    </source>
</reference>
<dbReference type="OrthoDB" id="9806149at2"/>
<dbReference type="GO" id="GO:0016887">
    <property type="term" value="F:ATP hydrolysis activity"/>
    <property type="evidence" value="ECO:0007669"/>
    <property type="project" value="InterPro"/>
</dbReference>
<dbReference type="Gene3D" id="3.40.50.300">
    <property type="entry name" value="P-loop containing nucleotide triphosphate hydrolases"/>
    <property type="match status" value="1"/>
</dbReference>
<keyword evidence="4 7" id="KW-0067">ATP-binding</keyword>
<dbReference type="EMBL" id="LAXI01000002">
    <property type="protein sequence ID" value="KRS19223.1"/>
    <property type="molecule type" value="Genomic_DNA"/>
</dbReference>
<keyword evidence="3" id="KW-0547">Nucleotide-binding</keyword>
<dbReference type="STRING" id="540747.SAMN04488031_1039"/>
<dbReference type="InterPro" id="IPR003593">
    <property type="entry name" value="AAA+_ATPase"/>
</dbReference>
<evidence type="ECO:0000256" key="1">
    <source>
        <dbReference type="ARBA" id="ARBA00005417"/>
    </source>
</evidence>
<dbReference type="KEGG" id="rid:RIdsm_01595"/>
<dbReference type="InterPro" id="IPR052156">
    <property type="entry name" value="BCAA_Transport_ATP-bd_LivF"/>
</dbReference>
<dbReference type="InterPro" id="IPR027417">
    <property type="entry name" value="P-loop_NTPase"/>
</dbReference>
<dbReference type="Pfam" id="PF00005">
    <property type="entry name" value="ABC_tran"/>
    <property type="match status" value="1"/>
</dbReference>
<dbReference type="InterPro" id="IPR017871">
    <property type="entry name" value="ABC_transporter-like_CS"/>
</dbReference>
<dbReference type="GO" id="GO:0005524">
    <property type="term" value="F:ATP binding"/>
    <property type="evidence" value="ECO:0007669"/>
    <property type="project" value="UniProtKB-KW"/>
</dbReference>
<dbReference type="PATRIC" id="fig|540747.5.peg.2811"/>
<accession>A0A0T5PD73</accession>
<evidence type="ECO:0000256" key="2">
    <source>
        <dbReference type="ARBA" id="ARBA00022448"/>
    </source>
</evidence>
<keyword evidence="2" id="KW-0813">Transport</keyword>